<dbReference type="SUPFAM" id="SSF49265">
    <property type="entry name" value="Fibronectin type III"/>
    <property type="match status" value="1"/>
</dbReference>
<accession>A0ABN7PQF9</accession>
<organism evidence="3 4">
    <name type="scientific">Timema podura</name>
    <name type="common">Walking stick</name>
    <dbReference type="NCBI Taxonomy" id="61482"/>
    <lineage>
        <taxon>Eukaryota</taxon>
        <taxon>Metazoa</taxon>
        <taxon>Ecdysozoa</taxon>
        <taxon>Arthropoda</taxon>
        <taxon>Hexapoda</taxon>
        <taxon>Insecta</taxon>
        <taxon>Pterygota</taxon>
        <taxon>Neoptera</taxon>
        <taxon>Polyneoptera</taxon>
        <taxon>Phasmatodea</taxon>
        <taxon>Timematodea</taxon>
        <taxon>Timematoidea</taxon>
        <taxon>Timematidae</taxon>
        <taxon>Timema</taxon>
    </lineage>
</organism>
<evidence type="ECO:0000313" key="4">
    <source>
        <dbReference type="Proteomes" id="UP001153148"/>
    </source>
</evidence>
<keyword evidence="4" id="KW-1185">Reference proteome</keyword>
<evidence type="ECO:0000313" key="3">
    <source>
        <dbReference type="EMBL" id="CAG2068425.1"/>
    </source>
</evidence>
<dbReference type="PROSITE" id="PS50853">
    <property type="entry name" value="FN3"/>
    <property type="match status" value="1"/>
</dbReference>
<dbReference type="EMBL" id="CAJPIN010089908">
    <property type="protein sequence ID" value="CAG2068425.1"/>
    <property type="molecule type" value="Genomic_DNA"/>
</dbReference>
<dbReference type="InterPro" id="IPR036116">
    <property type="entry name" value="FN3_sf"/>
</dbReference>
<name>A0ABN7PQF9_TIMPD</name>
<feature type="domain" description="Fibronectin type-III" evidence="2">
    <location>
        <begin position="19"/>
        <end position="109"/>
    </location>
</feature>
<reference evidence="3" key="1">
    <citation type="submission" date="2021-03" db="EMBL/GenBank/DDBJ databases">
        <authorList>
            <person name="Tran Van P."/>
        </authorList>
    </citation>
    <scope>NUCLEOTIDE SEQUENCE</scope>
</reference>
<evidence type="ECO:0000256" key="1">
    <source>
        <dbReference type="SAM" id="MobiDB-lite"/>
    </source>
</evidence>
<dbReference type="Proteomes" id="UP001153148">
    <property type="component" value="Unassembled WGS sequence"/>
</dbReference>
<dbReference type="Pfam" id="PF00041">
    <property type="entry name" value="fn3"/>
    <property type="match status" value="1"/>
</dbReference>
<feature type="non-terminal residue" evidence="3">
    <location>
        <position position="1"/>
    </location>
</feature>
<dbReference type="InterPro" id="IPR003961">
    <property type="entry name" value="FN3_dom"/>
</dbReference>
<dbReference type="Gene3D" id="2.60.40.10">
    <property type="entry name" value="Immunoglobulins"/>
    <property type="match status" value="1"/>
</dbReference>
<feature type="region of interest" description="Disordered" evidence="1">
    <location>
        <begin position="1"/>
        <end position="21"/>
    </location>
</feature>
<dbReference type="InterPro" id="IPR013783">
    <property type="entry name" value="Ig-like_fold"/>
</dbReference>
<proteinExistence type="predicted"/>
<protein>
    <recommendedName>
        <fullName evidence="2">Fibronectin type-III domain-containing protein</fullName>
    </recommendedName>
</protein>
<sequence>SSRDSRAVTRATGKQFPPSPERVQLMKPMLTVLGPEAVTVRWKSPPCAEQFLVCWGSWQDRGNHTCTSVTNTRHTATGLQPDTKYTFIVTALGSNGERSDPFVFAALMPRADAIKPGKT</sequence>
<comment type="caution">
    <text evidence="3">The sequence shown here is derived from an EMBL/GenBank/DDBJ whole genome shotgun (WGS) entry which is preliminary data.</text>
</comment>
<gene>
    <name evidence="3" type="ORF">TPAB3V08_LOCUS15368</name>
</gene>
<dbReference type="CDD" id="cd00063">
    <property type="entry name" value="FN3"/>
    <property type="match status" value="1"/>
</dbReference>
<evidence type="ECO:0000259" key="2">
    <source>
        <dbReference type="PROSITE" id="PS50853"/>
    </source>
</evidence>
<dbReference type="SMART" id="SM00060">
    <property type="entry name" value="FN3"/>
    <property type="match status" value="1"/>
</dbReference>